<name>A0A914QBH8_9BILA</name>
<dbReference type="WBParaSite" id="PDA_v2.g28936.t1">
    <property type="protein sequence ID" value="PDA_v2.g28936.t1"/>
    <property type="gene ID" value="PDA_v2.g28936"/>
</dbReference>
<accession>A0A914QBH8</accession>
<dbReference type="AlphaFoldDB" id="A0A914QBH8"/>
<evidence type="ECO:0000313" key="2">
    <source>
        <dbReference type="WBParaSite" id="PDA_v2.g28936.t1"/>
    </source>
</evidence>
<proteinExistence type="predicted"/>
<evidence type="ECO:0000313" key="1">
    <source>
        <dbReference type="Proteomes" id="UP000887578"/>
    </source>
</evidence>
<reference evidence="2" key="1">
    <citation type="submission" date="2022-11" db="UniProtKB">
        <authorList>
            <consortium name="WormBaseParasite"/>
        </authorList>
    </citation>
    <scope>IDENTIFICATION</scope>
</reference>
<dbReference type="Proteomes" id="UP000887578">
    <property type="component" value="Unplaced"/>
</dbReference>
<keyword evidence="1" id="KW-1185">Reference proteome</keyword>
<organism evidence="1 2">
    <name type="scientific">Panagrolaimus davidi</name>
    <dbReference type="NCBI Taxonomy" id="227884"/>
    <lineage>
        <taxon>Eukaryota</taxon>
        <taxon>Metazoa</taxon>
        <taxon>Ecdysozoa</taxon>
        <taxon>Nematoda</taxon>
        <taxon>Chromadorea</taxon>
        <taxon>Rhabditida</taxon>
        <taxon>Tylenchina</taxon>
        <taxon>Panagrolaimomorpha</taxon>
        <taxon>Panagrolaimoidea</taxon>
        <taxon>Panagrolaimidae</taxon>
        <taxon>Panagrolaimus</taxon>
    </lineage>
</organism>
<sequence>MDQSLASDQSMPKKIPKYITKYPPIYQGALKELEKWACYMKERWNDSDWNDDCEDDDETDEFLEEFTKKFWLPPFYAEKFNYSESKRGIAVIPMDFEKYEMYVFWDDSVSEEDTCKNGEISLINDVLTYLEIPCDGLEKIIKIATVYSAKPLSKVMIEKCKNGIRLRNELRRNWWNLEKWYKTLKKFDDKDLIIANFEHRLSKMNESADIRLWKYYIDFLKKYDLKKMLKVYKCCIRIFIKNKELVKEYQKEIENAAKLSINVGKFFSDTIKWEEQFGNKESLKPFIEKVVSIVTKKPFISTKRGFKKLLSGCGRQINQIETCQEKLQKSKSFFDGLSAKRNLLIAKRTKKRQEKRCLYPNFENFAKQNFNFSGPIIRYISKNASSAVLQKLYESCKYFYAKSKIPLCYRLLISTYKTKYYQQSLQFSIKDINVPKFEKLLQNIKIVNCLQFDNYDDINSETFSTLIRKLNIASVKYISISAGDFKMDDLKYLLKNCLELKMLDCGNVDFYDSLCKKMKEKMVKNVVKKSRPNLLFIQ</sequence>
<protein>
    <submittedName>
        <fullName evidence="2">Uncharacterized protein</fullName>
    </submittedName>
</protein>